<feature type="compositionally biased region" description="Basic residues" evidence="9">
    <location>
        <begin position="163"/>
        <end position="176"/>
    </location>
</feature>
<keyword evidence="5" id="KW-0406">Ion transport</keyword>
<organism evidence="14 15">
    <name type="scientific">Mizuhopecten yessoensis</name>
    <name type="common">Japanese scallop</name>
    <name type="synonym">Patinopecten yessoensis</name>
    <dbReference type="NCBI Taxonomy" id="6573"/>
    <lineage>
        <taxon>Eukaryota</taxon>
        <taxon>Metazoa</taxon>
        <taxon>Spiralia</taxon>
        <taxon>Lophotrochozoa</taxon>
        <taxon>Mollusca</taxon>
        <taxon>Bivalvia</taxon>
        <taxon>Autobranchia</taxon>
        <taxon>Pteriomorphia</taxon>
        <taxon>Pectinida</taxon>
        <taxon>Pectinoidea</taxon>
        <taxon>Pectinidae</taxon>
        <taxon>Mizuhopecten</taxon>
    </lineage>
</organism>
<feature type="compositionally biased region" description="Polar residues" evidence="9">
    <location>
        <begin position="215"/>
        <end position="230"/>
    </location>
</feature>
<protein>
    <submittedName>
        <fullName evidence="14">Transient receptor potential cation channel subfamily M member 3</fullName>
    </submittedName>
</protein>
<feature type="domain" description="Ion transport" evidence="11">
    <location>
        <begin position="1111"/>
        <end position="1366"/>
    </location>
</feature>
<evidence type="ECO:0000313" key="15">
    <source>
        <dbReference type="Proteomes" id="UP000242188"/>
    </source>
</evidence>
<feature type="compositionally biased region" description="Polar residues" evidence="9">
    <location>
        <begin position="122"/>
        <end position="141"/>
    </location>
</feature>
<keyword evidence="4 10" id="KW-1133">Transmembrane helix</keyword>
<dbReference type="GO" id="GO:0099604">
    <property type="term" value="F:ligand-gated calcium channel activity"/>
    <property type="evidence" value="ECO:0007669"/>
    <property type="project" value="TreeGrafter"/>
</dbReference>
<dbReference type="Pfam" id="PF25508">
    <property type="entry name" value="TRPM2"/>
    <property type="match status" value="1"/>
</dbReference>
<evidence type="ECO:0000256" key="8">
    <source>
        <dbReference type="SAM" id="Coils"/>
    </source>
</evidence>
<proteinExistence type="predicted"/>
<dbReference type="Gene3D" id="3.40.50.450">
    <property type="match status" value="1"/>
</dbReference>
<dbReference type="Pfam" id="PF00520">
    <property type="entry name" value="Ion_trans"/>
    <property type="match status" value="1"/>
</dbReference>
<evidence type="ECO:0000313" key="14">
    <source>
        <dbReference type="EMBL" id="OWF37798.1"/>
    </source>
</evidence>
<keyword evidence="7" id="KW-0407">Ion channel</keyword>
<dbReference type="InterPro" id="IPR005821">
    <property type="entry name" value="Ion_trans_dom"/>
</dbReference>
<dbReference type="InterPro" id="IPR041491">
    <property type="entry name" value="TRPM_SLOG"/>
</dbReference>
<feature type="transmembrane region" description="Helical" evidence="10">
    <location>
        <begin position="1247"/>
        <end position="1270"/>
    </location>
</feature>
<feature type="transmembrane region" description="Helical" evidence="10">
    <location>
        <begin position="1185"/>
        <end position="1203"/>
    </location>
</feature>
<sequence length="1604" mass="182082">MNQDEAEYLRRRISVKSDRALDNIADLRNLDTSQSTIYSPTRERMFSNSYRGDRDGDVDPPHHYPPENELVEVTGPSNSRHIDKGDQAAGETTPVKRLRMKSDLIGSQREGSKPGPVERQLTDTYIESLSRTPRYNSQTDYNKMVDQLAENDPFCGEYTPSGKSKKAQHRKKKHKHNREDSDIPMDDTDGSPPKKSEGKFSGKKRKSKKGSGSRDSTGTFTVEGHSNPSFERSVDVSVDKHEAESVQSNGTYTLKREDSLASLKGFHPPVTRNDTTNSFTIKRSSSKRKTKVGIDRIGFTNFVKENILQREPKIQENATTSSGKNAGKDFSNMDKGKHVWHYHTHTIRKPCDSYGEIEFHGYGHDTESSPYIRLANDTQPELVLDIILNYWKLPTPKLLISVTGGAKRFDMKPKLLEKFKRGLINAATSTGAWIITGGTHTGVMEIVGEGVQEYVLTYGKQKDIVCLGVPLWGVIANKDALDEDENGNFPAIYSKEGLDAEKGKKTIPLDHNHTHFVIVDDGSRDKFGGEIEFRANLEKTISHMSCDSEGMSSNLQVNTPVISLIVEGGVGTMKTVSESIKNGIPVLVLEGTGRAADFIAAGYLFTKDIMNEDRSHFPPHYQQTMEEIATNNFEWKPGETNKPAKISLCLKQLESCLKSRRMITVFNLGDAENKDLDKAILNALLKANKSNQSAQLSLALAWNRSDVARNTIFSSSKKTIFGASLHDAMTTALIQNKKTFVKLFLENGVELKDFLTVKNLWNLYANCLNDKTDRSAQLFNNLIMYLKQTWGAYLCCRPVEHLGNQPELVELVGKTIVHIVGDEAINPYDGSKTDRFKVCDVDPCMGYIVDDKATEKSMAGKKWRHVKHDFELPERELFLWALLLNRMDLAKLFWKLGKDHLGTALLAAALLKGLAKVADGEEEIELSVSLEESALMFEKLAVDVLSHCYKHNKALAHQLLVRQLVDYGNTTLLLLADAHELMDFMDHTSCQTKLNSVWKGRMALYTSTYKILAAMVIPFLIPAIKFTSNKNPTEYLDDDDALDYDNLGEAMAGEGTAIISNSRVAPETESRSKQIKRKLYQVSLAGTGKDGISLVSAIYHFYTAPVTKFYWYTVAYLAFLAIFSYFVLTNLHPTSSVNSPSNIEYVTWGWTITMVIEEVRQVLTRDQRSLVHKLRSWYSSVWNRFDLIMYLLFMLSVILRFVLSEDNFTWARMTYSITLAMYFLRFMQAFFVEKNIGPKVIMIRKMLTDLMFFFAILAVFVLSFGIAYQANLFPNDPPSWKLLRQVVYLPYWQMYGELFLENMEGEEPSSCTTNETLWRSGAQARCAENNAIVPLLLAVYMLLTNILLVNLLIAMFSDTFQKVQDNSLKVWRFYKFSLVYEYYERPSVFPPFIILNHAFRGVRWLMHKSFRKLNYHDDFKLHLSARDNTRLTLFEREAVEDYLHTTRELKREQLDSKVTNTSERLEKVIDELDNIKDSVTKASDHKNSLMQTVTDVTPRDVSSSLLTSRSAKTTVPQDPRLQDQMDQLSTYVREELTSIHNSMHNIQAMLRENQRQAVTSPSLDITHVAASQDVNLILDNHFNLLLLSDGSRDKYEGIGFHVFK</sequence>
<evidence type="ECO:0000259" key="11">
    <source>
        <dbReference type="Pfam" id="PF00520"/>
    </source>
</evidence>
<dbReference type="InterPro" id="IPR050927">
    <property type="entry name" value="TRPM"/>
</dbReference>
<feature type="compositionally biased region" description="Basic and acidic residues" evidence="9">
    <location>
        <begin position="41"/>
        <end position="66"/>
    </location>
</feature>
<feature type="domain" description="TRPM-like" evidence="13">
    <location>
        <begin position="723"/>
        <end position="987"/>
    </location>
</feature>
<keyword evidence="15" id="KW-1185">Reference proteome</keyword>
<feature type="domain" description="TRPM SLOG" evidence="12">
    <location>
        <begin position="370"/>
        <end position="641"/>
    </location>
</feature>
<dbReference type="Pfam" id="PF18139">
    <property type="entry name" value="LSDAT_euk"/>
    <property type="match status" value="1"/>
</dbReference>
<dbReference type="GO" id="GO:0005886">
    <property type="term" value="C:plasma membrane"/>
    <property type="evidence" value="ECO:0007669"/>
    <property type="project" value="TreeGrafter"/>
</dbReference>
<keyword evidence="6 10" id="KW-0472">Membrane</keyword>
<dbReference type="EMBL" id="NEDP02005579">
    <property type="protein sequence ID" value="OWF37798.1"/>
    <property type="molecule type" value="Genomic_DNA"/>
</dbReference>
<feature type="transmembrane region" description="Helical" evidence="10">
    <location>
        <begin position="1002"/>
        <end position="1021"/>
    </location>
</feature>
<feature type="compositionally biased region" description="Basic and acidic residues" evidence="9">
    <location>
        <begin position="232"/>
        <end position="244"/>
    </location>
</feature>
<evidence type="ECO:0000256" key="3">
    <source>
        <dbReference type="ARBA" id="ARBA00022692"/>
    </source>
</evidence>
<evidence type="ECO:0000256" key="5">
    <source>
        <dbReference type="ARBA" id="ARBA00023065"/>
    </source>
</evidence>
<feature type="compositionally biased region" description="Polar residues" evidence="9">
    <location>
        <begin position="272"/>
        <end position="281"/>
    </location>
</feature>
<dbReference type="Proteomes" id="UP000242188">
    <property type="component" value="Unassembled WGS sequence"/>
</dbReference>
<feature type="transmembrane region" description="Helical" evidence="10">
    <location>
        <begin position="1109"/>
        <end position="1128"/>
    </location>
</feature>
<feature type="coiled-coil region" evidence="8">
    <location>
        <begin position="1451"/>
        <end position="1478"/>
    </location>
</feature>
<comment type="subcellular location">
    <subcellularLocation>
        <location evidence="1">Membrane</location>
        <topology evidence="1">Multi-pass membrane protein</topology>
    </subcellularLocation>
</comment>
<name>A0A210PMT1_MIZYE</name>
<dbReference type="OrthoDB" id="310870at2759"/>
<evidence type="ECO:0000256" key="4">
    <source>
        <dbReference type="ARBA" id="ARBA00022989"/>
    </source>
</evidence>
<evidence type="ECO:0000259" key="12">
    <source>
        <dbReference type="Pfam" id="PF18139"/>
    </source>
</evidence>
<keyword evidence="8" id="KW-0175">Coiled coil</keyword>
<evidence type="ECO:0000256" key="6">
    <source>
        <dbReference type="ARBA" id="ARBA00023136"/>
    </source>
</evidence>
<evidence type="ECO:0000256" key="2">
    <source>
        <dbReference type="ARBA" id="ARBA00022448"/>
    </source>
</evidence>
<evidence type="ECO:0000256" key="1">
    <source>
        <dbReference type="ARBA" id="ARBA00004141"/>
    </source>
</evidence>
<dbReference type="InterPro" id="IPR057366">
    <property type="entry name" value="TRPM-like"/>
</dbReference>
<keyword evidence="3 10" id="KW-0812">Transmembrane</keyword>
<evidence type="ECO:0000259" key="13">
    <source>
        <dbReference type="Pfam" id="PF25508"/>
    </source>
</evidence>
<feature type="transmembrane region" description="Helical" evidence="10">
    <location>
        <begin position="1331"/>
        <end position="1353"/>
    </location>
</feature>
<keyword evidence="2" id="KW-0813">Transport</keyword>
<comment type="caution">
    <text evidence="14">The sequence shown here is derived from an EMBL/GenBank/DDBJ whole genome shotgun (WGS) entry which is preliminary data.</text>
</comment>
<keyword evidence="14" id="KW-0675">Receptor</keyword>
<feature type="region of interest" description="Disordered" evidence="9">
    <location>
        <begin position="32"/>
        <end position="284"/>
    </location>
</feature>
<dbReference type="PANTHER" id="PTHR13800">
    <property type="entry name" value="TRANSIENT RECEPTOR POTENTIAL CATION CHANNEL, SUBFAMILY M, MEMBER 6"/>
    <property type="match status" value="1"/>
</dbReference>
<feature type="compositionally biased region" description="Basic residues" evidence="9">
    <location>
        <begin position="201"/>
        <end position="211"/>
    </location>
</feature>
<reference evidence="14 15" key="1">
    <citation type="journal article" date="2017" name="Nat. Ecol. Evol.">
        <title>Scallop genome provides insights into evolution of bilaterian karyotype and development.</title>
        <authorList>
            <person name="Wang S."/>
            <person name="Zhang J."/>
            <person name="Jiao W."/>
            <person name="Li J."/>
            <person name="Xun X."/>
            <person name="Sun Y."/>
            <person name="Guo X."/>
            <person name="Huan P."/>
            <person name="Dong B."/>
            <person name="Zhang L."/>
            <person name="Hu X."/>
            <person name="Sun X."/>
            <person name="Wang J."/>
            <person name="Zhao C."/>
            <person name="Wang Y."/>
            <person name="Wang D."/>
            <person name="Huang X."/>
            <person name="Wang R."/>
            <person name="Lv J."/>
            <person name="Li Y."/>
            <person name="Zhang Z."/>
            <person name="Liu B."/>
            <person name="Lu W."/>
            <person name="Hui Y."/>
            <person name="Liang J."/>
            <person name="Zhou Z."/>
            <person name="Hou R."/>
            <person name="Li X."/>
            <person name="Liu Y."/>
            <person name="Li H."/>
            <person name="Ning X."/>
            <person name="Lin Y."/>
            <person name="Zhao L."/>
            <person name="Xing Q."/>
            <person name="Dou J."/>
            <person name="Li Y."/>
            <person name="Mao J."/>
            <person name="Guo H."/>
            <person name="Dou H."/>
            <person name="Li T."/>
            <person name="Mu C."/>
            <person name="Jiang W."/>
            <person name="Fu Q."/>
            <person name="Fu X."/>
            <person name="Miao Y."/>
            <person name="Liu J."/>
            <person name="Yu Q."/>
            <person name="Li R."/>
            <person name="Liao H."/>
            <person name="Li X."/>
            <person name="Kong Y."/>
            <person name="Jiang Z."/>
            <person name="Chourrout D."/>
            <person name="Li R."/>
            <person name="Bao Z."/>
        </authorList>
    </citation>
    <scope>NUCLEOTIDE SEQUENCE [LARGE SCALE GENOMIC DNA]</scope>
    <source>
        <strain evidence="14 15">PY_sf001</strain>
    </source>
</reference>
<evidence type="ECO:0000256" key="7">
    <source>
        <dbReference type="ARBA" id="ARBA00023303"/>
    </source>
</evidence>
<dbReference type="PANTHER" id="PTHR13800:SF12">
    <property type="entry name" value="TRANSIENT RECEPTOR POTENTIAL CATION CHANNEL SUBFAMILY M MEMBER-LIKE 2"/>
    <property type="match status" value="1"/>
</dbReference>
<gene>
    <name evidence="14" type="ORF">KP79_PYT05997</name>
</gene>
<evidence type="ECO:0000256" key="10">
    <source>
        <dbReference type="SAM" id="Phobius"/>
    </source>
</evidence>
<accession>A0A210PMT1</accession>
<evidence type="ECO:0000256" key="9">
    <source>
        <dbReference type="SAM" id="MobiDB-lite"/>
    </source>
</evidence>